<sequence length="55" mass="5732">MKIVKRIILVLVIAFAAFYLITRPQDAANAVQGAINAVVGAVMAVVDFFVALAAG</sequence>
<dbReference type="Proteomes" id="UP000320235">
    <property type="component" value="Unassembled WGS sequence"/>
</dbReference>
<keyword evidence="1" id="KW-0812">Transmembrane</keyword>
<evidence type="ECO:0000313" key="3">
    <source>
        <dbReference type="Proteomes" id="UP000320235"/>
    </source>
</evidence>
<feature type="transmembrane region" description="Helical" evidence="1">
    <location>
        <begin position="34"/>
        <end position="54"/>
    </location>
</feature>
<dbReference type="AlphaFoldDB" id="A0A543FM79"/>
<name>A0A543FM79_9MICO</name>
<dbReference type="EMBL" id="VFPE01000001">
    <property type="protein sequence ID" value="TQM34977.1"/>
    <property type="molecule type" value="Genomic_DNA"/>
</dbReference>
<accession>A0A543FM79</accession>
<keyword evidence="1" id="KW-0472">Membrane</keyword>
<evidence type="ECO:0000313" key="2">
    <source>
        <dbReference type="EMBL" id="TQM34977.1"/>
    </source>
</evidence>
<organism evidence="2 3">
    <name type="scientific">Microbacterium kyungheense</name>
    <dbReference type="NCBI Taxonomy" id="1263636"/>
    <lineage>
        <taxon>Bacteria</taxon>
        <taxon>Bacillati</taxon>
        <taxon>Actinomycetota</taxon>
        <taxon>Actinomycetes</taxon>
        <taxon>Micrococcales</taxon>
        <taxon>Microbacteriaceae</taxon>
        <taxon>Microbacterium</taxon>
    </lineage>
</organism>
<evidence type="ECO:0000256" key="1">
    <source>
        <dbReference type="SAM" id="Phobius"/>
    </source>
</evidence>
<proteinExistence type="predicted"/>
<reference evidence="2 3" key="1">
    <citation type="submission" date="2019-06" db="EMBL/GenBank/DDBJ databases">
        <title>Sequencing the genomes of 1000 actinobacteria strains.</title>
        <authorList>
            <person name="Klenk H.-P."/>
        </authorList>
    </citation>
    <scope>NUCLEOTIDE SEQUENCE [LARGE SCALE GENOMIC DNA]</scope>
    <source>
        <strain evidence="2 3">DSM 105492</strain>
    </source>
</reference>
<keyword evidence="1" id="KW-1133">Transmembrane helix</keyword>
<gene>
    <name evidence="2" type="ORF">FB391_1273</name>
</gene>
<comment type="caution">
    <text evidence="2">The sequence shown here is derived from an EMBL/GenBank/DDBJ whole genome shotgun (WGS) entry which is preliminary data.</text>
</comment>
<dbReference type="RefSeq" id="WP_185842967.1">
    <property type="nucleotide sequence ID" value="NZ_BAABLH010000005.1"/>
</dbReference>
<protein>
    <submittedName>
        <fullName evidence="2">Uncharacterized protein</fullName>
    </submittedName>
</protein>
<keyword evidence="3" id="KW-1185">Reference proteome</keyword>